<keyword evidence="3" id="KW-1185">Reference proteome</keyword>
<evidence type="ECO:0000313" key="3">
    <source>
        <dbReference type="Proteomes" id="UP000196594"/>
    </source>
</evidence>
<dbReference type="Proteomes" id="UP000196594">
    <property type="component" value="Unassembled WGS sequence"/>
</dbReference>
<name>A0ABX3ZKV6_9BACL</name>
<dbReference type="SUPFAM" id="SSF48371">
    <property type="entry name" value="ARM repeat"/>
    <property type="match status" value="1"/>
</dbReference>
<dbReference type="InterPro" id="IPR011989">
    <property type="entry name" value="ARM-like"/>
</dbReference>
<dbReference type="EMBL" id="NHNT01000001">
    <property type="protein sequence ID" value="OUZ40349.1"/>
    <property type="molecule type" value="Genomic_DNA"/>
</dbReference>
<sequence length="347" mass="41086">MIDRQFLVGAVIAGTIMLIVILCLFIYLIYKGMKRNRINEKMNAYFEQYKTEWYNYLVYNKPLDHRPENHIMMKAVDHLFVSYLTTLNNASIHSKVSEYAASNMQNYYIEQIKSSDRSVRLNVLQRTLLLELEFLVPLIERRLKRKRDYEMEEYLLMLRIVAKYNQNLFYAHVYKSRLPLDDYEYKLLLSTIDEGYIDYFTNHFDSLPTGLKLALLDFLSLSTNVNNDFLSFYERLLTSEDQELRIRVLKAIASFGMVSDFQLYERFVDSASWEERLMMAKILRFVKEEVSYQNLQRLIGDSNWQVRKQAALSLLNMPNGRGILQQIIDSENDLYAADMAREVMKLG</sequence>
<dbReference type="RefSeq" id="WP_087615332.1">
    <property type="nucleotide sequence ID" value="NZ_JAFBEY010000002.1"/>
</dbReference>
<keyword evidence="1" id="KW-0812">Transmembrane</keyword>
<proteinExistence type="predicted"/>
<dbReference type="InterPro" id="IPR016024">
    <property type="entry name" value="ARM-type_fold"/>
</dbReference>
<organism evidence="2 3">
    <name type="scientific">Solibacillus kalamii</name>
    <dbReference type="NCBI Taxonomy" id="1748298"/>
    <lineage>
        <taxon>Bacteria</taxon>
        <taxon>Bacillati</taxon>
        <taxon>Bacillota</taxon>
        <taxon>Bacilli</taxon>
        <taxon>Bacillales</taxon>
        <taxon>Caryophanaceae</taxon>
        <taxon>Solibacillus</taxon>
    </lineage>
</organism>
<dbReference type="Pfam" id="PF13646">
    <property type="entry name" value="HEAT_2"/>
    <property type="match status" value="1"/>
</dbReference>
<keyword evidence="1" id="KW-1133">Transmembrane helix</keyword>
<evidence type="ECO:0008006" key="4">
    <source>
        <dbReference type="Google" id="ProtNLM"/>
    </source>
</evidence>
<evidence type="ECO:0000256" key="1">
    <source>
        <dbReference type="SAM" id="Phobius"/>
    </source>
</evidence>
<accession>A0ABX3ZKV6</accession>
<evidence type="ECO:0000313" key="2">
    <source>
        <dbReference type="EMBL" id="OUZ40349.1"/>
    </source>
</evidence>
<reference evidence="2 3" key="1">
    <citation type="journal article" date="2017" name="Int. J. Syst. Evol. Microbiol.">
        <title>Solibacillus kalamii sp. nov., isolated from a high-efficiency particulate arrestance filter system used in the International Space Station.</title>
        <authorList>
            <person name="Checinska Sielaff A."/>
            <person name="Kumar R.M."/>
            <person name="Pal D."/>
            <person name="Mayilraj S."/>
            <person name="Venkateswaran K."/>
        </authorList>
    </citation>
    <scope>NUCLEOTIDE SEQUENCE [LARGE SCALE GENOMIC DNA]</scope>
    <source>
        <strain evidence="2 3">ISSFR-015</strain>
    </source>
</reference>
<dbReference type="Gene3D" id="1.25.10.10">
    <property type="entry name" value="Leucine-rich Repeat Variant"/>
    <property type="match status" value="1"/>
</dbReference>
<comment type="caution">
    <text evidence="2">The sequence shown here is derived from an EMBL/GenBank/DDBJ whole genome shotgun (WGS) entry which is preliminary data.</text>
</comment>
<protein>
    <recommendedName>
        <fullName evidence="4">HEAT repeat domain-containing protein</fullName>
    </recommendedName>
</protein>
<feature type="transmembrane region" description="Helical" evidence="1">
    <location>
        <begin position="6"/>
        <end position="30"/>
    </location>
</feature>
<keyword evidence="1" id="KW-0472">Membrane</keyword>
<gene>
    <name evidence="2" type="ORF">CBM15_00400</name>
</gene>